<feature type="transmembrane region" description="Helical" evidence="1">
    <location>
        <begin position="36"/>
        <end position="55"/>
    </location>
</feature>
<protein>
    <submittedName>
        <fullName evidence="3">F-box domain</fullName>
    </submittedName>
</protein>
<organism evidence="3 4">
    <name type="scientific">Thalictrum thalictroides</name>
    <name type="common">Rue-anemone</name>
    <name type="synonym">Anemone thalictroides</name>
    <dbReference type="NCBI Taxonomy" id="46969"/>
    <lineage>
        <taxon>Eukaryota</taxon>
        <taxon>Viridiplantae</taxon>
        <taxon>Streptophyta</taxon>
        <taxon>Embryophyta</taxon>
        <taxon>Tracheophyta</taxon>
        <taxon>Spermatophyta</taxon>
        <taxon>Magnoliopsida</taxon>
        <taxon>Ranunculales</taxon>
        <taxon>Ranunculaceae</taxon>
        <taxon>Thalictroideae</taxon>
        <taxon>Thalictrum</taxon>
    </lineage>
</organism>
<evidence type="ECO:0000256" key="1">
    <source>
        <dbReference type="SAM" id="Phobius"/>
    </source>
</evidence>
<keyword evidence="1" id="KW-0472">Membrane</keyword>
<proteinExistence type="predicted"/>
<keyword evidence="4" id="KW-1185">Reference proteome</keyword>
<dbReference type="EMBL" id="JABWDY010002652">
    <property type="protein sequence ID" value="KAF5206487.1"/>
    <property type="molecule type" value="Genomic_DNA"/>
</dbReference>
<feature type="domain" description="F-box associated beta-propeller type 3" evidence="2">
    <location>
        <begin position="38"/>
        <end position="203"/>
    </location>
</feature>
<dbReference type="Proteomes" id="UP000554482">
    <property type="component" value="Unassembled WGS sequence"/>
</dbReference>
<dbReference type="AlphaFoldDB" id="A0A7J6XBZ3"/>
<evidence type="ECO:0000259" key="2">
    <source>
        <dbReference type="Pfam" id="PF08268"/>
    </source>
</evidence>
<dbReference type="NCBIfam" id="TIGR01640">
    <property type="entry name" value="F_box_assoc_1"/>
    <property type="match status" value="1"/>
</dbReference>
<comment type="caution">
    <text evidence="3">The sequence shown here is derived from an EMBL/GenBank/DDBJ whole genome shotgun (WGS) entry which is preliminary data.</text>
</comment>
<dbReference type="InterPro" id="IPR013187">
    <property type="entry name" value="F-box-assoc_dom_typ3"/>
</dbReference>
<evidence type="ECO:0000313" key="3">
    <source>
        <dbReference type="EMBL" id="KAF5206487.1"/>
    </source>
</evidence>
<dbReference type="InterPro" id="IPR017451">
    <property type="entry name" value="F-box-assoc_interact_dom"/>
</dbReference>
<dbReference type="PANTHER" id="PTHR31672:SF13">
    <property type="entry name" value="F-BOX PROTEIN CPR30-LIKE"/>
    <property type="match status" value="1"/>
</dbReference>
<gene>
    <name evidence="3" type="ORF">FRX31_003927</name>
</gene>
<dbReference type="InterPro" id="IPR050796">
    <property type="entry name" value="SCF_F-box_component"/>
</dbReference>
<reference evidence="3 4" key="1">
    <citation type="submission" date="2020-06" db="EMBL/GenBank/DDBJ databases">
        <title>Transcriptomic and genomic resources for Thalictrum thalictroides and T. hernandezii: Facilitating candidate gene discovery in an emerging model plant lineage.</title>
        <authorList>
            <person name="Arias T."/>
            <person name="Riano-Pachon D.M."/>
            <person name="Di Stilio V.S."/>
        </authorList>
    </citation>
    <scope>NUCLEOTIDE SEQUENCE [LARGE SCALE GENOMIC DNA]</scope>
    <source>
        <strain evidence="4">cv. WT478/WT964</strain>
        <tissue evidence="3">Leaves</tissue>
    </source>
</reference>
<dbReference type="Pfam" id="PF08268">
    <property type="entry name" value="FBA_3"/>
    <property type="match status" value="1"/>
</dbReference>
<accession>A0A7J6XBZ3</accession>
<dbReference type="PANTHER" id="PTHR31672">
    <property type="entry name" value="BNACNNG10540D PROTEIN"/>
    <property type="match status" value="1"/>
</dbReference>
<dbReference type="OrthoDB" id="591557at2759"/>
<keyword evidence="1" id="KW-0812">Transmembrane</keyword>
<name>A0A7J6XBZ3_THATH</name>
<sequence length="270" mass="30788">MFYLDDSREEEEGYGKEPIFIKPLKMFDKGSMAPKAPIFSLVLGSCNGLVCLFSFNPVFVPFHIRVFNPITEEYLNIPQYEDPQFDFMRLHDFGAMKYSNCSYGFGFEESMQVYKVVLVMFSAPQFCKNEVQIYTLGSTTWRRKPGIAPKVLNGATGKTFHSPVFVNGCLHWLAFSNDEPLIVSFNLCREDFGYIPVPRKNLLQRPYCLTFGEYIVSYNITSKQCQFLKVEGLKEEGNNLLQGYPFVGSLLSLKSACGMDPDTKETSKED</sequence>
<evidence type="ECO:0000313" key="4">
    <source>
        <dbReference type="Proteomes" id="UP000554482"/>
    </source>
</evidence>
<keyword evidence="1" id="KW-1133">Transmembrane helix</keyword>